<feature type="compositionally biased region" description="Basic and acidic residues" evidence="13">
    <location>
        <begin position="100"/>
        <end position="137"/>
    </location>
</feature>
<dbReference type="GO" id="GO:0140999">
    <property type="term" value="F:histone H3K4 trimethyltransferase activity"/>
    <property type="evidence" value="ECO:0007669"/>
    <property type="project" value="UniProtKB-EC"/>
</dbReference>
<feature type="region of interest" description="Disordered" evidence="13">
    <location>
        <begin position="363"/>
        <end position="383"/>
    </location>
</feature>
<dbReference type="Proteomes" id="UP000717328">
    <property type="component" value="Unassembled WGS sequence"/>
</dbReference>
<dbReference type="PANTHER" id="PTHR45814:SF2">
    <property type="entry name" value="HISTONE-LYSINE N-METHYLTRANSFERASE SETD1"/>
    <property type="match status" value="1"/>
</dbReference>
<reference evidence="16" key="1">
    <citation type="submission" date="2021-02" db="EMBL/GenBank/DDBJ databases">
        <authorList>
            <person name="Nieuwenhuis M."/>
            <person name="Van De Peppel L.J.J."/>
        </authorList>
    </citation>
    <scope>NUCLEOTIDE SEQUENCE</scope>
    <source>
        <strain evidence="16">D49</strain>
    </source>
</reference>
<evidence type="ECO:0000256" key="6">
    <source>
        <dbReference type="ARBA" id="ARBA00022691"/>
    </source>
</evidence>
<evidence type="ECO:0000256" key="4">
    <source>
        <dbReference type="ARBA" id="ARBA00022603"/>
    </source>
</evidence>
<feature type="compositionally biased region" description="Low complexity" evidence="13">
    <location>
        <begin position="13"/>
        <end position="34"/>
    </location>
</feature>
<feature type="compositionally biased region" description="Pro residues" evidence="13">
    <location>
        <begin position="811"/>
        <end position="823"/>
    </location>
</feature>
<evidence type="ECO:0000313" key="17">
    <source>
        <dbReference type="Proteomes" id="UP000717328"/>
    </source>
</evidence>
<accession>A0A9P7FWP2</accession>
<dbReference type="Gene3D" id="2.170.270.10">
    <property type="entry name" value="SET domain"/>
    <property type="match status" value="1"/>
</dbReference>
<dbReference type="GO" id="GO:0048188">
    <property type="term" value="C:Set1C/COMPASS complex"/>
    <property type="evidence" value="ECO:0007669"/>
    <property type="project" value="TreeGrafter"/>
</dbReference>
<evidence type="ECO:0000313" key="16">
    <source>
        <dbReference type="EMBL" id="KAG5639744.1"/>
    </source>
</evidence>
<feature type="compositionally biased region" description="Pro residues" evidence="13">
    <location>
        <begin position="369"/>
        <end position="383"/>
    </location>
</feature>
<comment type="subcellular location">
    <subcellularLocation>
        <location evidence="1">Nucleus</location>
    </subcellularLocation>
</comment>
<feature type="compositionally biased region" description="Pro residues" evidence="13">
    <location>
        <begin position="452"/>
        <end position="466"/>
    </location>
</feature>
<dbReference type="InterPro" id="IPR001214">
    <property type="entry name" value="SET_dom"/>
</dbReference>
<dbReference type="EMBL" id="JABCKI010005714">
    <property type="protein sequence ID" value="KAG5639744.1"/>
    <property type="molecule type" value="Genomic_DNA"/>
</dbReference>
<feature type="region of interest" description="Disordered" evidence="13">
    <location>
        <begin position="1407"/>
        <end position="1428"/>
    </location>
</feature>
<dbReference type="InterPro" id="IPR044570">
    <property type="entry name" value="Set1-like"/>
</dbReference>
<feature type="domain" description="SET" evidence="14">
    <location>
        <begin position="1533"/>
        <end position="1650"/>
    </location>
</feature>
<feature type="compositionally biased region" description="Polar residues" evidence="13">
    <location>
        <begin position="35"/>
        <end position="58"/>
    </location>
</feature>
<feature type="compositionally biased region" description="Pro residues" evidence="13">
    <location>
        <begin position="240"/>
        <end position="343"/>
    </location>
</feature>
<evidence type="ECO:0000256" key="11">
    <source>
        <dbReference type="ARBA" id="ARBA00047583"/>
    </source>
</evidence>
<feature type="compositionally biased region" description="Basic and acidic residues" evidence="13">
    <location>
        <begin position="502"/>
        <end position="517"/>
    </location>
</feature>
<dbReference type="GO" id="GO:0003676">
    <property type="term" value="F:nucleic acid binding"/>
    <property type="evidence" value="ECO:0007669"/>
    <property type="project" value="InterPro"/>
</dbReference>
<dbReference type="PRINTS" id="PR01217">
    <property type="entry name" value="PRICHEXTENSN"/>
</dbReference>
<feature type="compositionally biased region" description="Basic and acidic residues" evidence="13">
    <location>
        <begin position="1291"/>
        <end position="1309"/>
    </location>
</feature>
<dbReference type="SUPFAM" id="SSF82199">
    <property type="entry name" value="SET domain"/>
    <property type="match status" value="1"/>
</dbReference>
<comment type="catalytic activity">
    <reaction evidence="11">
        <text>N(6)-methyl-L-lysyl(4)-[histone H3] + S-adenosyl-L-methionine = N(6),N(6)-dimethyl-L-lysyl(4)-[histone H3] + S-adenosyl-L-homocysteine + H(+)</text>
        <dbReference type="Rhea" id="RHEA:60268"/>
        <dbReference type="Rhea" id="RHEA-COMP:15540"/>
        <dbReference type="Rhea" id="RHEA-COMP:15543"/>
        <dbReference type="ChEBI" id="CHEBI:15378"/>
        <dbReference type="ChEBI" id="CHEBI:57856"/>
        <dbReference type="ChEBI" id="CHEBI:59789"/>
        <dbReference type="ChEBI" id="CHEBI:61929"/>
        <dbReference type="ChEBI" id="CHEBI:61976"/>
    </reaction>
</comment>
<keyword evidence="6" id="KW-0949">S-adenosyl-L-methionine</keyword>
<feature type="region of interest" description="Disordered" evidence="13">
    <location>
        <begin position="400"/>
        <end position="484"/>
    </location>
</feature>
<feature type="region of interest" description="Disordered" evidence="13">
    <location>
        <begin position="496"/>
        <end position="517"/>
    </location>
</feature>
<feature type="region of interest" description="Disordered" evidence="13">
    <location>
        <begin position="973"/>
        <end position="1028"/>
    </location>
</feature>
<dbReference type="SMART" id="SM01291">
    <property type="entry name" value="N-SET"/>
    <property type="match status" value="1"/>
</dbReference>
<feature type="compositionally biased region" description="Acidic residues" evidence="13">
    <location>
        <begin position="1224"/>
        <end position="1235"/>
    </location>
</feature>
<feature type="compositionally biased region" description="Low complexity" evidence="13">
    <location>
        <begin position="400"/>
        <end position="415"/>
    </location>
</feature>
<protein>
    <recommendedName>
        <fullName evidence="3">Histone-lysine N-methyltransferase, H3 lysine-4 specific</fullName>
        <ecNumber evidence="2">2.1.1.354</ecNumber>
    </recommendedName>
    <alternativeName>
        <fullName evidence="9">SET domain-containing protein 1</fullName>
    </alternativeName>
</protein>
<dbReference type="PROSITE" id="PS50280">
    <property type="entry name" value="SET"/>
    <property type="match status" value="1"/>
</dbReference>
<evidence type="ECO:0000256" key="8">
    <source>
        <dbReference type="ARBA" id="ARBA00023242"/>
    </source>
</evidence>
<evidence type="ECO:0000256" key="2">
    <source>
        <dbReference type="ARBA" id="ARBA00012182"/>
    </source>
</evidence>
<keyword evidence="5" id="KW-0808">Transferase</keyword>
<feature type="region of interest" description="Disordered" evidence="13">
    <location>
        <begin position="1195"/>
        <end position="1320"/>
    </location>
</feature>
<feature type="compositionally biased region" description="Low complexity" evidence="13">
    <location>
        <begin position="1206"/>
        <end position="1216"/>
    </location>
</feature>
<gene>
    <name evidence="16" type="ORF">H0H81_000024</name>
</gene>
<feature type="compositionally biased region" description="Polar residues" evidence="13">
    <location>
        <begin position="824"/>
        <end position="833"/>
    </location>
</feature>
<keyword evidence="8" id="KW-0539">Nucleus</keyword>
<dbReference type="SUPFAM" id="SSF54928">
    <property type="entry name" value="RNA-binding domain, RBD"/>
    <property type="match status" value="1"/>
</dbReference>
<dbReference type="SMART" id="SM00317">
    <property type="entry name" value="SET"/>
    <property type="match status" value="1"/>
</dbReference>
<keyword evidence="7" id="KW-0156">Chromatin regulator</keyword>
<keyword evidence="4" id="KW-0489">Methyltransferase</keyword>
<dbReference type="PANTHER" id="PTHR45814">
    <property type="entry name" value="HISTONE-LYSINE N-METHYLTRANSFERASE SETD1"/>
    <property type="match status" value="1"/>
</dbReference>
<evidence type="ECO:0000259" key="14">
    <source>
        <dbReference type="PROSITE" id="PS50280"/>
    </source>
</evidence>
<keyword evidence="17" id="KW-1185">Reference proteome</keyword>
<proteinExistence type="predicted"/>
<evidence type="ECO:0000256" key="7">
    <source>
        <dbReference type="ARBA" id="ARBA00022853"/>
    </source>
</evidence>
<feature type="compositionally biased region" description="Polar residues" evidence="13">
    <location>
        <begin position="797"/>
        <end position="808"/>
    </location>
</feature>
<reference evidence="16" key="2">
    <citation type="submission" date="2021-10" db="EMBL/GenBank/DDBJ databases">
        <title>Phylogenomics reveals ancestral predisposition of the termite-cultivated fungus Termitomyces towards a domesticated lifestyle.</title>
        <authorList>
            <person name="Auxier B."/>
            <person name="Grum-Grzhimaylo A."/>
            <person name="Cardenas M.E."/>
            <person name="Lodge J.D."/>
            <person name="Laessoe T."/>
            <person name="Pedersen O."/>
            <person name="Smith M.E."/>
            <person name="Kuyper T.W."/>
            <person name="Franco-Molano E.A."/>
            <person name="Baroni T.J."/>
            <person name="Aanen D.K."/>
        </authorList>
    </citation>
    <scope>NUCLEOTIDE SEQUENCE</scope>
    <source>
        <strain evidence="16">D49</strain>
    </source>
</reference>
<dbReference type="Pfam" id="PF11764">
    <property type="entry name" value="N-SET"/>
    <property type="match status" value="1"/>
</dbReference>
<feature type="compositionally biased region" description="Polar residues" evidence="13">
    <location>
        <begin position="160"/>
        <end position="170"/>
    </location>
</feature>
<feature type="region of interest" description="Disordered" evidence="13">
    <location>
        <begin position="1337"/>
        <end position="1391"/>
    </location>
</feature>
<evidence type="ECO:0000256" key="10">
    <source>
        <dbReference type="ARBA" id="ARBA00047571"/>
    </source>
</evidence>
<evidence type="ECO:0000256" key="9">
    <source>
        <dbReference type="ARBA" id="ARBA00030093"/>
    </source>
</evidence>
<evidence type="ECO:0000256" key="13">
    <source>
        <dbReference type="SAM" id="MobiDB-lite"/>
    </source>
</evidence>
<evidence type="ECO:0000256" key="1">
    <source>
        <dbReference type="ARBA" id="ARBA00004123"/>
    </source>
</evidence>
<dbReference type="InterPro" id="IPR035979">
    <property type="entry name" value="RBD_domain_sf"/>
</dbReference>
<comment type="catalytic activity">
    <reaction evidence="12">
        <text>N(6),N(6)-dimethyl-L-lysyl(4)-[histone H3] + S-adenosyl-L-methionine = N(6),N(6),N(6)-trimethyl-L-lysyl(4)-[histone H3] + S-adenosyl-L-homocysteine + H(+)</text>
        <dbReference type="Rhea" id="RHEA:60272"/>
        <dbReference type="Rhea" id="RHEA-COMP:15537"/>
        <dbReference type="Rhea" id="RHEA-COMP:15540"/>
        <dbReference type="ChEBI" id="CHEBI:15378"/>
        <dbReference type="ChEBI" id="CHEBI:57856"/>
        <dbReference type="ChEBI" id="CHEBI:59789"/>
        <dbReference type="ChEBI" id="CHEBI:61961"/>
        <dbReference type="ChEBI" id="CHEBI:61976"/>
    </reaction>
</comment>
<dbReference type="GO" id="GO:0032259">
    <property type="term" value="P:methylation"/>
    <property type="evidence" value="ECO:0007669"/>
    <property type="project" value="UniProtKB-KW"/>
</dbReference>
<dbReference type="SMART" id="SM00508">
    <property type="entry name" value="PostSET"/>
    <property type="match status" value="1"/>
</dbReference>
<dbReference type="PROSITE" id="PS50868">
    <property type="entry name" value="POST_SET"/>
    <property type="match status" value="1"/>
</dbReference>
<feature type="compositionally biased region" description="Pro residues" evidence="13">
    <location>
        <begin position="1374"/>
        <end position="1384"/>
    </location>
</feature>
<feature type="compositionally biased region" description="Basic and acidic residues" evidence="13">
    <location>
        <begin position="889"/>
        <end position="904"/>
    </location>
</feature>
<dbReference type="Pfam" id="PF00856">
    <property type="entry name" value="SET"/>
    <property type="match status" value="1"/>
</dbReference>
<name>A0A9P7FWP2_9AGAR</name>
<evidence type="ECO:0000256" key="12">
    <source>
        <dbReference type="ARBA" id="ARBA00049129"/>
    </source>
</evidence>
<feature type="region of interest" description="Disordered" evidence="13">
    <location>
        <begin position="748"/>
        <end position="957"/>
    </location>
</feature>
<sequence length="1672" mass="183614">MSGRAPPKGPRALLQSTGPSSSSASMQASSSTLLNHTANTHPPTGSQTSPTTLSSSVGVASAKPIPTGPRSLLNAGPTRKQQPHAHANAHSGSHYSVFGNRDRDVVRAERERDLRDRDREYELRERDRDKERDREQDGLLQSNRRPISIKNKLQDGPGTVNGNGRTSLSRPVNGLLHEHHNEPSTSKNNGASSSSSVSTHIASNGTRVAISIPIPFSARENKLLPKPVPSPFTRGERPPPEPSYEPPPPPPPPPPSQPPPPPPPPTSTPPPPPPPAEAPPSLPPPPPCESPPPPPPPPCESPPPPPPCESPPPPPPPSESPPPPLPCESPPPPLPEPYPPKPPLFSISIRVPQPRAMVTPLALPQRISTPPPLPPAVVPLPPPPPLQLPPFPPTLPPVFLVKPPSPVSVPQLSQVPPSPSKSPTPTNLPESVPFQLPDQIPVTILPQASTKPPTPTPLPSPPPPPVHNYAPTPNWPPPRSAYPAAPTRTFKMLFDPALDVPPLREKDKDKDKDKERAAANAAGLSLIAARCATWGADVEQPEASTSTAPPKRDATYYRTLIEHIRPHAPDRIRGKGKGRETLVRWEGEVVEAKGEDGMVEDVPVPRDPRKDPQIRRVRLQVARPHREQLYEARWEHNEDSPMPPPTGVTLTSLPQLTSASTLRSHYRQYGQLTSFDWQVNRANGAALGVLHLKFATPAEAVACVAAEDGRRARFGAGAAQEGAETVRAVLDPDAKVLAAVLKEITARTEREREEKRRKERGLQLGQVQMAQGQTPNGEVQAKAQTPSQKPSIPPSSAPMQNGTQSSTQPRLLPPPNHPLPPKPNVSSPLVHSTSTANANSSIGIINGNSTPASHPHPIPGLPAIPTTHYTPIASGSAPRKAVAEPMRGAGKERERDRDRDREGDAGTMRHHRPARGRDTWPPPQERRYVPSRSPSPMPFKGDSWVPGRGGDRWRGDSYRGRARDGYRWYRSISRSRSRSGSRDRDRVRSRSRSRSRSGSRYRSPSRSRSRGRWGRGRGTDRDIKAERERDHARVIEALARNGMDHVKFPLVGSAREDDVLAFFEGFKIDKILRDHLGWYVTFLAVDTATRAARVLSNNRQLAHQQVQLTVAPAPALPTHTPQDGAWDDSALVAAAQTLILKELREVLVKDVKEQLMGAEMRIAIARERDKLKAGPVGGTAGAVAITEKRSLKGLSFKKQPKPKPIPVVQEEVPSVETPERGEEREVEEEEEEEELQERPKKKRKKEVPKVTRKVVEEVESEDEEEVPQASVDTVRKRSVSDGMDEDEQENEPVRKKQKIEVEIEAETKNKKGSSKKKNQKLLKKALETVADVVFPEDYDVPSVTQVRITPGPDSTHSPSPSPVPETKRPLPRVTTPPPTPPPDPFNAGLCDDDEDLYFLKLALAGYEPPEEEEEEPTSPPPDLTPAETPAFRKHVTGSARTEGFYKITHAEKAAYVAQYQARTATTVEAAPVIEEAQQPQHITSSRSNRANARRRAQGLEEINQVQRAVALSKGESAANELSFKFNQLQTRKKHLRFARSPIHDWGLYAMEKISRGEMVIEYVGEVIRAQVADKREKAYERQGIGSSYLFRIDEDLVVDATKKGNLGRLINHSCDPNCTAKIITINGEKKIVIYAKQDIELGDEITYDYHFPFEQDKIPCLCGSAKCRGFLN</sequence>
<evidence type="ECO:0000256" key="3">
    <source>
        <dbReference type="ARBA" id="ARBA00015839"/>
    </source>
</evidence>
<dbReference type="InterPro" id="IPR003616">
    <property type="entry name" value="Post-SET_dom"/>
</dbReference>
<comment type="caution">
    <text evidence="16">The sequence shown here is derived from an EMBL/GenBank/DDBJ whole genome shotgun (WGS) entry which is preliminary data.</text>
</comment>
<comment type="catalytic activity">
    <reaction evidence="10">
        <text>L-lysyl(4)-[histone H3] + 3 S-adenosyl-L-methionine = N(6),N(6),N(6)-trimethyl-L-lysyl(4)-[histone H3] + 3 S-adenosyl-L-homocysteine + 3 H(+)</text>
        <dbReference type="Rhea" id="RHEA:60260"/>
        <dbReference type="Rhea" id="RHEA-COMP:15537"/>
        <dbReference type="Rhea" id="RHEA-COMP:15547"/>
        <dbReference type="ChEBI" id="CHEBI:15378"/>
        <dbReference type="ChEBI" id="CHEBI:29969"/>
        <dbReference type="ChEBI" id="CHEBI:57856"/>
        <dbReference type="ChEBI" id="CHEBI:59789"/>
        <dbReference type="ChEBI" id="CHEBI:61961"/>
        <dbReference type="EC" id="2.1.1.354"/>
    </reaction>
</comment>
<feature type="compositionally biased region" description="Polar residues" evidence="13">
    <location>
        <begin position="765"/>
        <end position="790"/>
    </location>
</feature>
<dbReference type="InterPro" id="IPR024657">
    <property type="entry name" value="COMPASS_Set1_N-SET"/>
</dbReference>
<dbReference type="OrthoDB" id="308383at2759"/>
<feature type="compositionally biased region" description="Polar residues" evidence="13">
    <location>
        <begin position="1342"/>
        <end position="1358"/>
    </location>
</feature>
<feature type="compositionally biased region" description="Basic residues" evidence="13">
    <location>
        <begin position="989"/>
        <end position="1015"/>
    </location>
</feature>
<evidence type="ECO:0000259" key="15">
    <source>
        <dbReference type="PROSITE" id="PS50868"/>
    </source>
</evidence>
<feature type="compositionally biased region" description="Low complexity" evidence="13">
    <location>
        <begin position="184"/>
        <end position="203"/>
    </location>
</feature>
<dbReference type="InterPro" id="IPR046341">
    <property type="entry name" value="SET_dom_sf"/>
</dbReference>
<feature type="compositionally biased region" description="Acidic residues" evidence="13">
    <location>
        <begin position="1257"/>
        <end position="1266"/>
    </location>
</feature>
<dbReference type="EC" id="2.1.1.354" evidence="2"/>
<feature type="compositionally biased region" description="Low complexity" evidence="13">
    <location>
        <begin position="834"/>
        <end position="850"/>
    </location>
</feature>
<feature type="compositionally biased region" description="Basic residues" evidence="13">
    <location>
        <begin position="1310"/>
        <end position="1320"/>
    </location>
</feature>
<feature type="domain" description="Post-SET" evidence="15">
    <location>
        <begin position="1656"/>
        <end position="1672"/>
    </location>
</feature>
<feature type="compositionally biased region" description="Basic and acidic residues" evidence="13">
    <location>
        <begin position="1017"/>
        <end position="1028"/>
    </location>
</feature>
<feature type="compositionally biased region" description="Basic and acidic residues" evidence="13">
    <location>
        <begin position="1247"/>
        <end position="1256"/>
    </location>
</feature>
<feature type="region of interest" description="Disordered" evidence="13">
    <location>
        <begin position="1"/>
        <end position="347"/>
    </location>
</feature>
<organism evidence="16 17">
    <name type="scientific">Sphagnurus paluster</name>
    <dbReference type="NCBI Taxonomy" id="117069"/>
    <lineage>
        <taxon>Eukaryota</taxon>
        <taxon>Fungi</taxon>
        <taxon>Dikarya</taxon>
        <taxon>Basidiomycota</taxon>
        <taxon>Agaricomycotina</taxon>
        <taxon>Agaricomycetes</taxon>
        <taxon>Agaricomycetidae</taxon>
        <taxon>Agaricales</taxon>
        <taxon>Tricholomatineae</taxon>
        <taxon>Lyophyllaceae</taxon>
        <taxon>Sphagnurus</taxon>
    </lineage>
</organism>
<evidence type="ECO:0000256" key="5">
    <source>
        <dbReference type="ARBA" id="ARBA00022679"/>
    </source>
</evidence>